<organism evidence="12 13">
    <name type="scientific">Hibiscus syriacus</name>
    <name type="common">Rose of Sharon</name>
    <dbReference type="NCBI Taxonomy" id="106335"/>
    <lineage>
        <taxon>Eukaryota</taxon>
        <taxon>Viridiplantae</taxon>
        <taxon>Streptophyta</taxon>
        <taxon>Embryophyta</taxon>
        <taxon>Tracheophyta</taxon>
        <taxon>Spermatophyta</taxon>
        <taxon>Magnoliopsida</taxon>
        <taxon>eudicotyledons</taxon>
        <taxon>Gunneridae</taxon>
        <taxon>Pentapetalae</taxon>
        <taxon>rosids</taxon>
        <taxon>malvids</taxon>
        <taxon>Malvales</taxon>
        <taxon>Malvaceae</taxon>
        <taxon>Malvoideae</taxon>
        <taxon>Hibiscus</taxon>
    </lineage>
</organism>
<dbReference type="OrthoDB" id="2789670at2759"/>
<keyword evidence="7 10" id="KW-0503">Monooxygenase</keyword>
<dbReference type="InterPro" id="IPR001128">
    <property type="entry name" value="Cyt_P450"/>
</dbReference>
<evidence type="ECO:0000256" key="9">
    <source>
        <dbReference type="PIRSR" id="PIRSR602401-1"/>
    </source>
</evidence>
<feature type="transmembrane region" description="Helical" evidence="11">
    <location>
        <begin position="12"/>
        <end position="34"/>
    </location>
</feature>
<accession>A0A6A2XFP6</accession>
<evidence type="ECO:0000256" key="2">
    <source>
        <dbReference type="ARBA" id="ARBA00010617"/>
    </source>
</evidence>
<dbReference type="InterPro" id="IPR002401">
    <property type="entry name" value="Cyt_P450_E_grp-I"/>
</dbReference>
<comment type="similarity">
    <text evidence="2 10">Belongs to the cytochrome P450 family.</text>
</comment>
<keyword evidence="11" id="KW-0812">Transmembrane</keyword>
<keyword evidence="8 11" id="KW-0472">Membrane</keyword>
<evidence type="ECO:0000256" key="7">
    <source>
        <dbReference type="ARBA" id="ARBA00023033"/>
    </source>
</evidence>
<gene>
    <name evidence="12" type="ORF">F3Y22_tig00111719pilonHSYRG00021</name>
</gene>
<sequence>MNSPALENMEVVSLFNIILIISFLLPALIFKSIVQKRKTPRNLPPSPPALPIIGHLHLLKQPIHRTLHQLSEKYGPILLLQFGTRKVLVVSSASAAEECFTKNDIIFANRPQLLAGKHMDYNNSTIGLAPYGDYWRNLRRLTTMELFSTSRVAMFANIRGEEVRLLLKELFLAAIRKPAKVQLTSKLIEVVFNIVLRIVSGKRYYGKDAVDKEAEEFRDIMREAVEIHGSAHANDFFPVLQWVDFQGVERRMKAAMKKLDKFLQSLLEEHRRMREDSTDQPLGSSDGSNNGTKTNLIDIMLSLQQTEPEFYTDQTIKAVILSVIGAGTETSSTIIEWTMSLLLNHPGALYKAWTEIAAEVGQYKLLDETDLPKLNYLQSIISESMRLFPPTPLLLPHESSEDCVVCDYNVPRGTMLFVNAWTIQRDPNLWEDADRFMPERFVGGEPEGYKLLPFGVGRRACPGANLGRKVVGLVLGALIQSFEWNRIGEEEIDMKEGTGLTMPKAEPLVALCSPRPGMFNLLSTI</sequence>
<evidence type="ECO:0000256" key="4">
    <source>
        <dbReference type="ARBA" id="ARBA00022723"/>
    </source>
</evidence>
<dbReference type="PANTHER" id="PTHR47947">
    <property type="entry name" value="CYTOCHROME P450 82C3-RELATED"/>
    <property type="match status" value="1"/>
</dbReference>
<dbReference type="EMBL" id="VEPZ02001411">
    <property type="protein sequence ID" value="KAE8674731.1"/>
    <property type="molecule type" value="Genomic_DNA"/>
</dbReference>
<feature type="binding site" description="axial binding residue" evidence="9">
    <location>
        <position position="461"/>
    </location>
    <ligand>
        <name>heme</name>
        <dbReference type="ChEBI" id="CHEBI:30413"/>
    </ligand>
    <ligandPart>
        <name>Fe</name>
        <dbReference type="ChEBI" id="CHEBI:18248"/>
    </ligandPart>
</feature>
<dbReference type="GO" id="GO:0004497">
    <property type="term" value="F:monooxygenase activity"/>
    <property type="evidence" value="ECO:0007669"/>
    <property type="project" value="UniProtKB-KW"/>
</dbReference>
<keyword evidence="3 9" id="KW-0349">Heme</keyword>
<evidence type="ECO:0000256" key="10">
    <source>
        <dbReference type="RuleBase" id="RU000461"/>
    </source>
</evidence>
<comment type="cofactor">
    <cofactor evidence="9">
        <name>heme</name>
        <dbReference type="ChEBI" id="CHEBI:30413"/>
    </cofactor>
</comment>
<dbReference type="InterPro" id="IPR050651">
    <property type="entry name" value="Plant_Cytochrome_P450_Monoox"/>
</dbReference>
<evidence type="ECO:0000313" key="12">
    <source>
        <dbReference type="EMBL" id="KAE8674731.1"/>
    </source>
</evidence>
<dbReference type="InterPro" id="IPR017972">
    <property type="entry name" value="Cyt_P450_CS"/>
</dbReference>
<dbReference type="GO" id="GO:0005506">
    <property type="term" value="F:iron ion binding"/>
    <property type="evidence" value="ECO:0007669"/>
    <property type="project" value="InterPro"/>
</dbReference>
<evidence type="ECO:0000313" key="13">
    <source>
        <dbReference type="Proteomes" id="UP000436088"/>
    </source>
</evidence>
<dbReference type="FunFam" id="1.10.630.10:FF:000023">
    <property type="entry name" value="Cytochrome P450 family protein"/>
    <property type="match status" value="1"/>
</dbReference>
<dbReference type="SUPFAM" id="SSF48264">
    <property type="entry name" value="Cytochrome P450"/>
    <property type="match status" value="1"/>
</dbReference>
<comment type="caution">
    <text evidence="12">The sequence shown here is derived from an EMBL/GenBank/DDBJ whole genome shotgun (WGS) entry which is preliminary data.</text>
</comment>
<dbReference type="Proteomes" id="UP000436088">
    <property type="component" value="Unassembled WGS sequence"/>
</dbReference>
<dbReference type="GO" id="GO:0016020">
    <property type="term" value="C:membrane"/>
    <property type="evidence" value="ECO:0007669"/>
    <property type="project" value="UniProtKB-SubCell"/>
</dbReference>
<dbReference type="PRINTS" id="PR00463">
    <property type="entry name" value="EP450I"/>
</dbReference>
<proteinExistence type="inferred from homology"/>
<evidence type="ECO:0000256" key="6">
    <source>
        <dbReference type="ARBA" id="ARBA00023004"/>
    </source>
</evidence>
<evidence type="ECO:0000256" key="5">
    <source>
        <dbReference type="ARBA" id="ARBA00023002"/>
    </source>
</evidence>
<dbReference type="AlphaFoldDB" id="A0A6A2XFP6"/>
<evidence type="ECO:0000256" key="8">
    <source>
        <dbReference type="ARBA" id="ARBA00023136"/>
    </source>
</evidence>
<dbReference type="GO" id="GO:0016705">
    <property type="term" value="F:oxidoreductase activity, acting on paired donors, with incorporation or reduction of molecular oxygen"/>
    <property type="evidence" value="ECO:0007669"/>
    <property type="project" value="InterPro"/>
</dbReference>
<keyword evidence="6 9" id="KW-0408">Iron</keyword>
<evidence type="ECO:0000256" key="1">
    <source>
        <dbReference type="ARBA" id="ARBA00004370"/>
    </source>
</evidence>
<reference evidence="12" key="1">
    <citation type="submission" date="2019-09" db="EMBL/GenBank/DDBJ databases">
        <title>Draft genome information of white flower Hibiscus syriacus.</title>
        <authorList>
            <person name="Kim Y.-M."/>
        </authorList>
    </citation>
    <scope>NUCLEOTIDE SEQUENCE [LARGE SCALE GENOMIC DNA]</scope>
    <source>
        <strain evidence="12">YM2019G1</strain>
    </source>
</reference>
<dbReference type="PANTHER" id="PTHR47947:SF20">
    <property type="entry name" value="CYTOCHROME P450 FAMILY PROTEIN"/>
    <property type="match status" value="1"/>
</dbReference>
<dbReference type="PROSITE" id="PS00086">
    <property type="entry name" value="CYTOCHROME_P450"/>
    <property type="match status" value="1"/>
</dbReference>
<evidence type="ECO:0000256" key="3">
    <source>
        <dbReference type="ARBA" id="ARBA00022617"/>
    </source>
</evidence>
<name>A0A6A2XFP6_HIBSY</name>
<dbReference type="Pfam" id="PF00067">
    <property type="entry name" value="p450"/>
    <property type="match status" value="1"/>
</dbReference>
<keyword evidence="5 10" id="KW-0560">Oxidoreductase</keyword>
<keyword evidence="13" id="KW-1185">Reference proteome</keyword>
<dbReference type="PRINTS" id="PR00385">
    <property type="entry name" value="P450"/>
</dbReference>
<evidence type="ECO:0000256" key="11">
    <source>
        <dbReference type="SAM" id="Phobius"/>
    </source>
</evidence>
<comment type="subcellular location">
    <subcellularLocation>
        <location evidence="1">Membrane</location>
    </subcellularLocation>
</comment>
<dbReference type="InterPro" id="IPR036396">
    <property type="entry name" value="Cyt_P450_sf"/>
</dbReference>
<keyword evidence="4 9" id="KW-0479">Metal-binding</keyword>
<protein>
    <submittedName>
        <fullName evidence="12">MFP1 attachment factor 1 family protein</fullName>
    </submittedName>
</protein>
<keyword evidence="11" id="KW-1133">Transmembrane helix</keyword>
<dbReference type="Gene3D" id="1.10.630.10">
    <property type="entry name" value="Cytochrome P450"/>
    <property type="match status" value="1"/>
</dbReference>
<dbReference type="GO" id="GO:0020037">
    <property type="term" value="F:heme binding"/>
    <property type="evidence" value="ECO:0007669"/>
    <property type="project" value="InterPro"/>
</dbReference>
<dbReference type="CDD" id="cd20653">
    <property type="entry name" value="CYP81"/>
    <property type="match status" value="1"/>
</dbReference>